<gene>
    <name evidence="2" type="ORF">MM415A00473_0010</name>
    <name evidence="1" type="ORF">MM415B00199_0064</name>
    <name evidence="3" type="ORF">TM448B01064_0002</name>
</gene>
<keyword evidence="1" id="KW-0540">Nuclease</keyword>
<dbReference type="EMBL" id="MT142474">
    <property type="protein sequence ID" value="QJA81916.1"/>
    <property type="molecule type" value="Genomic_DNA"/>
</dbReference>
<dbReference type="InterPro" id="IPR003615">
    <property type="entry name" value="HNH_nuc"/>
</dbReference>
<proteinExistence type="predicted"/>
<protein>
    <submittedName>
        <fullName evidence="1">Putative HNH endonuclease</fullName>
    </submittedName>
</protein>
<dbReference type="GO" id="GO:0004519">
    <property type="term" value="F:endonuclease activity"/>
    <property type="evidence" value="ECO:0007669"/>
    <property type="project" value="UniProtKB-KW"/>
</dbReference>
<evidence type="ECO:0000313" key="2">
    <source>
        <dbReference type="EMBL" id="QJA81916.1"/>
    </source>
</evidence>
<dbReference type="Gene3D" id="1.10.30.50">
    <property type="match status" value="1"/>
</dbReference>
<dbReference type="EMBL" id="MT141573">
    <property type="protein sequence ID" value="QJA67609.1"/>
    <property type="molecule type" value="Genomic_DNA"/>
</dbReference>
<keyword evidence="1" id="KW-0255">Endonuclease</keyword>
<accession>A0A6M3JBN4</accession>
<keyword evidence="1" id="KW-0378">Hydrolase</keyword>
<organism evidence="1">
    <name type="scientific">viral metagenome</name>
    <dbReference type="NCBI Taxonomy" id="1070528"/>
    <lineage>
        <taxon>unclassified sequences</taxon>
        <taxon>metagenomes</taxon>
        <taxon>organismal metagenomes</taxon>
    </lineage>
</organism>
<dbReference type="AlphaFoldDB" id="A0A6M3JBN4"/>
<dbReference type="EMBL" id="MT144698">
    <property type="protein sequence ID" value="QJH97702.1"/>
    <property type="molecule type" value="Genomic_DNA"/>
</dbReference>
<reference evidence="1" key="1">
    <citation type="submission" date="2020-03" db="EMBL/GenBank/DDBJ databases">
        <title>The deep terrestrial virosphere.</title>
        <authorList>
            <person name="Holmfeldt K."/>
            <person name="Nilsson E."/>
            <person name="Simone D."/>
            <person name="Lopez-Fernandez M."/>
            <person name="Wu X."/>
            <person name="de Brujin I."/>
            <person name="Lundin D."/>
            <person name="Andersson A."/>
            <person name="Bertilsson S."/>
            <person name="Dopson M."/>
        </authorList>
    </citation>
    <scope>NUCLEOTIDE SEQUENCE</scope>
    <source>
        <strain evidence="2">MM415A00473</strain>
        <strain evidence="1">MM415B00199</strain>
        <strain evidence="3">TM448B01064</strain>
    </source>
</reference>
<evidence type="ECO:0000313" key="3">
    <source>
        <dbReference type="EMBL" id="QJH97702.1"/>
    </source>
</evidence>
<dbReference type="CDD" id="cd00085">
    <property type="entry name" value="HNHc"/>
    <property type="match status" value="1"/>
</dbReference>
<evidence type="ECO:0000313" key="1">
    <source>
        <dbReference type="EMBL" id="QJA67609.1"/>
    </source>
</evidence>
<sequence length="152" mass="18191">MKYSEKLLDPRWQKLRLEVFERDEWTCRNCQDTETTLTVHHLSYSPGKEPWDYPIDNFLTLCKTCHENEFETRPDYEKMLLSAIKAKGFMADDLYRIVRAFLTIPIIYAPEVTASIVEFMLSEKFIKEYEYLFWEDTKKRADKKRGDKNGVV</sequence>
<name>A0A6M3JBN4_9ZZZZ</name>